<dbReference type="EMBL" id="RQTK01000791">
    <property type="protein sequence ID" value="RUS74878.1"/>
    <property type="molecule type" value="Genomic_DNA"/>
</dbReference>
<feature type="compositionally biased region" description="Basic and acidic residues" evidence="1">
    <location>
        <begin position="240"/>
        <end position="252"/>
    </location>
</feature>
<feature type="compositionally biased region" description="Polar residues" evidence="1">
    <location>
        <begin position="963"/>
        <end position="990"/>
    </location>
</feature>
<evidence type="ECO:0000313" key="3">
    <source>
        <dbReference type="Proteomes" id="UP000271974"/>
    </source>
</evidence>
<accession>A0A3S0ZHB0</accession>
<feature type="non-terminal residue" evidence="2">
    <location>
        <position position="1"/>
    </location>
</feature>
<sequence length="990" mass="106135">RESQSPYTSKSAGYPSPVRSGSEDADFSHSHTLVDGSSPTCPSADLGYLSLVSASSHLESETVSPGTLKSQHVSRRTSTKSQRFVGKTSGKERNQSVGAIKSENLSAEQTRLSGVTFSEKRNRSGQRELFATLETKQIFLESPPSHFPAQLESKTLTSEETSKKGIPVPSASGSKVHRLPVGESAARPKKNTGSERPASSVLPKGKLPVSAIPRMRTKSEPTCRKSPSTDSGTRAAGVENHPKKSDTKQVRDRSRRWVRAVSEPSAVPKGKSSTGREVKPGADPHTKKSEGKVTKGETKSHRSERTRQEVSQRGKTAKSTVSSPTKPSQAVKYSSSSSRRLSNTSGEGADGSLSSSPVSAQPFSGASGPSSTKCSGIPRYSKEPLRKSWLPMAMAAKTPSSHHLKQPSKTELDREKRRHQGQGQSGGNHRQHQRPEPLFKPHKSRYIFSDVAAPPSDKKTRRQRDEQAKSKSDSHHSRRHHLHHHHHPENLQRPHRDQGDQMKKGKSEQEDSSRKTCPKLSSQMRKFVNSLADRVVSEAVLEGADLVSQQSLISSLPSAGDNDDDRRGEISEEVYSWFSNKIISQVFSHILHGLETRDHHRPHLGQPSVEGPEPISLHQLREIGASSGSPGEELSGPVLESPVDPSATDSMATRSLSPLSVSCLTPARVTNAASPSSPSLKSPSPVAFGGAGGDNSVLPGTTMTSHKRQGSLKVVKFQVGAGRRGSDADAAETVDLPPHHHHHHHHQHSQPHPAASPVSPSSTSSIHVPTSPVGMGSFPVKPSANILTPTPSRRRSSFDIASLSPPPSSIRAMGFSPPLRPTPLFASGKTESSGATASVSDPSGSALGRSVSKDFASVDLTLDIYQVAANIVDQVFQNISEDARGRHGAYLGSYHAVSPGDEEAHHHLERRHYEGFVSNIFSSSVAASPSPNIERGPAGGREPVAKHSHSSGGRHVGEREEGIQSSSSDATPGLTQSRRTVLTPAHVQTG</sequence>
<feature type="region of interest" description="Disordered" evidence="1">
    <location>
        <begin position="669"/>
        <end position="709"/>
    </location>
</feature>
<feature type="region of interest" description="Disordered" evidence="1">
    <location>
        <begin position="624"/>
        <end position="652"/>
    </location>
</feature>
<gene>
    <name evidence="2" type="ORF">EGW08_017366</name>
</gene>
<feature type="compositionally biased region" description="Polar residues" evidence="1">
    <location>
        <begin position="829"/>
        <end position="843"/>
    </location>
</feature>
<feature type="compositionally biased region" description="Polar residues" evidence="1">
    <location>
        <begin position="1"/>
        <end position="11"/>
    </location>
</feature>
<keyword evidence="3" id="KW-1185">Reference proteome</keyword>
<feature type="compositionally biased region" description="Basic residues" evidence="1">
    <location>
        <begin position="739"/>
        <end position="749"/>
    </location>
</feature>
<organism evidence="2 3">
    <name type="scientific">Elysia chlorotica</name>
    <name type="common">Eastern emerald elysia</name>
    <name type="synonym">Sea slug</name>
    <dbReference type="NCBI Taxonomy" id="188477"/>
    <lineage>
        <taxon>Eukaryota</taxon>
        <taxon>Metazoa</taxon>
        <taxon>Spiralia</taxon>
        <taxon>Lophotrochozoa</taxon>
        <taxon>Mollusca</taxon>
        <taxon>Gastropoda</taxon>
        <taxon>Heterobranchia</taxon>
        <taxon>Euthyneura</taxon>
        <taxon>Panpulmonata</taxon>
        <taxon>Sacoglossa</taxon>
        <taxon>Placobranchoidea</taxon>
        <taxon>Plakobranchidae</taxon>
        <taxon>Elysia</taxon>
    </lineage>
</organism>
<proteinExistence type="predicted"/>
<feature type="compositionally biased region" description="Basic residues" evidence="1">
    <location>
        <begin position="476"/>
        <end position="487"/>
    </location>
</feature>
<feature type="compositionally biased region" description="Low complexity" evidence="1">
    <location>
        <begin position="674"/>
        <end position="685"/>
    </location>
</feature>
<dbReference type="Proteomes" id="UP000271974">
    <property type="component" value="Unassembled WGS sequence"/>
</dbReference>
<feature type="compositionally biased region" description="Low complexity" evidence="1">
    <location>
        <begin position="624"/>
        <end position="637"/>
    </location>
</feature>
<feature type="compositionally biased region" description="Basic and acidic residues" evidence="1">
    <location>
        <begin position="463"/>
        <end position="475"/>
    </location>
</feature>
<comment type="caution">
    <text evidence="2">The sequence shown here is derived from an EMBL/GenBank/DDBJ whole genome shotgun (WGS) entry which is preliminary data.</text>
</comment>
<feature type="region of interest" description="Disordered" evidence="1">
    <location>
        <begin position="59"/>
        <end position="110"/>
    </location>
</feature>
<evidence type="ECO:0000256" key="1">
    <source>
        <dbReference type="SAM" id="MobiDB-lite"/>
    </source>
</evidence>
<feature type="compositionally biased region" description="Basic and acidic residues" evidence="1">
    <location>
        <begin position="274"/>
        <end position="312"/>
    </location>
</feature>
<name>A0A3S0ZHB0_ELYCH</name>
<feature type="compositionally biased region" description="Polar residues" evidence="1">
    <location>
        <begin position="59"/>
        <end position="71"/>
    </location>
</feature>
<feature type="region of interest" description="Disordered" evidence="1">
    <location>
        <begin position="926"/>
        <end position="990"/>
    </location>
</feature>
<evidence type="ECO:0000313" key="2">
    <source>
        <dbReference type="EMBL" id="RUS74878.1"/>
    </source>
</evidence>
<feature type="compositionally biased region" description="Polar residues" evidence="1">
    <location>
        <begin position="352"/>
        <end position="374"/>
    </location>
</feature>
<feature type="non-terminal residue" evidence="2">
    <location>
        <position position="990"/>
    </location>
</feature>
<feature type="region of interest" description="Disordered" evidence="1">
    <location>
        <begin position="721"/>
        <end position="848"/>
    </location>
</feature>
<feature type="compositionally biased region" description="Polar residues" evidence="1">
    <location>
        <begin position="313"/>
        <end position="333"/>
    </location>
</feature>
<protein>
    <submittedName>
        <fullName evidence="2">Uncharacterized protein</fullName>
    </submittedName>
</protein>
<reference evidence="2 3" key="1">
    <citation type="submission" date="2019-01" db="EMBL/GenBank/DDBJ databases">
        <title>A draft genome assembly of the solar-powered sea slug Elysia chlorotica.</title>
        <authorList>
            <person name="Cai H."/>
            <person name="Li Q."/>
            <person name="Fang X."/>
            <person name="Li J."/>
            <person name="Curtis N.E."/>
            <person name="Altenburger A."/>
            <person name="Shibata T."/>
            <person name="Feng M."/>
            <person name="Maeda T."/>
            <person name="Schwartz J.A."/>
            <person name="Shigenobu S."/>
            <person name="Lundholm N."/>
            <person name="Nishiyama T."/>
            <person name="Yang H."/>
            <person name="Hasebe M."/>
            <person name="Li S."/>
            <person name="Pierce S.K."/>
            <person name="Wang J."/>
        </authorList>
    </citation>
    <scope>NUCLEOTIDE SEQUENCE [LARGE SCALE GENOMIC DNA]</scope>
    <source>
        <strain evidence="2">EC2010</strain>
        <tissue evidence="2">Whole organism of an adult</tissue>
    </source>
</reference>
<feature type="region of interest" description="Disordered" evidence="1">
    <location>
        <begin position="1"/>
        <end position="40"/>
    </location>
</feature>
<feature type="region of interest" description="Disordered" evidence="1">
    <location>
        <begin position="140"/>
        <end position="521"/>
    </location>
</feature>
<dbReference type="OrthoDB" id="6154436at2759"/>
<feature type="compositionally biased region" description="Basic and acidic residues" evidence="1">
    <location>
        <begin position="488"/>
        <end position="514"/>
    </location>
</feature>
<dbReference type="AlphaFoldDB" id="A0A3S0ZHB0"/>
<feature type="compositionally biased region" description="Low complexity" evidence="1">
    <location>
        <begin position="750"/>
        <end position="772"/>
    </location>
</feature>